<accession>A0A0G1BG60</accession>
<dbReference type="EMBL" id="LCEK01000009">
    <property type="protein sequence ID" value="KKS72400.1"/>
    <property type="molecule type" value="Genomic_DNA"/>
</dbReference>
<evidence type="ECO:0000313" key="5">
    <source>
        <dbReference type="Proteomes" id="UP000033867"/>
    </source>
</evidence>
<keyword evidence="2" id="KW-0233">DNA recombination</keyword>
<dbReference type="SUPFAM" id="SSF53041">
    <property type="entry name" value="Resolvase-like"/>
    <property type="match status" value="1"/>
</dbReference>
<dbReference type="Gene3D" id="3.90.1750.20">
    <property type="entry name" value="Putative Large Serine Recombinase, Chain B, Domain 2"/>
    <property type="match status" value="1"/>
</dbReference>
<dbReference type="InterPro" id="IPR038109">
    <property type="entry name" value="DNA_bind_recomb_sf"/>
</dbReference>
<comment type="caution">
    <text evidence="4">The sequence shown here is derived from an EMBL/GenBank/DDBJ whole genome shotgun (WGS) entry which is preliminary data.</text>
</comment>
<dbReference type="InterPro" id="IPR050639">
    <property type="entry name" value="SSR_resolvase"/>
</dbReference>
<evidence type="ECO:0000256" key="2">
    <source>
        <dbReference type="ARBA" id="ARBA00023172"/>
    </source>
</evidence>
<gene>
    <name evidence="4" type="ORF">UV42_C0009G0017</name>
</gene>
<organism evidence="4 5">
    <name type="scientific">Candidatus Magasanikbacteria bacterium GW2011_GWE2_42_7</name>
    <dbReference type="NCBI Taxonomy" id="1619052"/>
    <lineage>
        <taxon>Bacteria</taxon>
        <taxon>Candidatus Magasanikiibacteriota</taxon>
    </lineage>
</organism>
<dbReference type="PANTHER" id="PTHR30461:SF2">
    <property type="entry name" value="SERINE RECOMBINASE PINE-RELATED"/>
    <property type="match status" value="1"/>
</dbReference>
<feature type="non-terminal residue" evidence="4">
    <location>
        <position position="1"/>
    </location>
</feature>
<dbReference type="Pfam" id="PF07508">
    <property type="entry name" value="Recombinase"/>
    <property type="match status" value="1"/>
</dbReference>
<dbReference type="AlphaFoldDB" id="A0A0G1BG60"/>
<dbReference type="PROSITE" id="PS51737">
    <property type="entry name" value="RECOMBINASE_DNA_BIND"/>
    <property type="match status" value="1"/>
</dbReference>
<reference evidence="4 5" key="1">
    <citation type="journal article" date="2015" name="Nature">
        <title>rRNA introns, odd ribosomes, and small enigmatic genomes across a large radiation of phyla.</title>
        <authorList>
            <person name="Brown C.T."/>
            <person name="Hug L.A."/>
            <person name="Thomas B.C."/>
            <person name="Sharon I."/>
            <person name="Castelle C.J."/>
            <person name="Singh A."/>
            <person name="Wilkins M.J."/>
            <person name="Williams K.H."/>
            <person name="Banfield J.F."/>
        </authorList>
    </citation>
    <scope>NUCLEOTIDE SEQUENCE [LARGE SCALE GENOMIC DNA]</scope>
</reference>
<name>A0A0G1BG60_9BACT</name>
<dbReference type="GO" id="GO:0003677">
    <property type="term" value="F:DNA binding"/>
    <property type="evidence" value="ECO:0007669"/>
    <property type="project" value="UniProtKB-KW"/>
</dbReference>
<dbReference type="PANTHER" id="PTHR30461">
    <property type="entry name" value="DNA-INVERTASE FROM LAMBDOID PROPHAGE"/>
    <property type="match status" value="1"/>
</dbReference>
<dbReference type="Pfam" id="PF00239">
    <property type="entry name" value="Resolvase"/>
    <property type="match status" value="1"/>
</dbReference>
<evidence type="ECO:0000313" key="4">
    <source>
        <dbReference type="EMBL" id="KKS72400.1"/>
    </source>
</evidence>
<keyword evidence="1" id="KW-0238">DNA-binding</keyword>
<sequence>VTKAKINTIFVETTDRLTRNFADVPIIDEWILADEKHTIHLVKEGCTLHKDSKSHEWFMWRVKVATAEYYIRLLSENVKKGQKEKLAQGWLPSKPPLGYQTTGEKGHKIHIIDPDKSPLVKKMFDLYASNRYSTKKLADEMHKLGMRSRGGNKVSHSRVHQLLGDPFYYGMNRWNGKVAQGGHEPLITKELFMRCQDIMHSNGTPKYNKHNPLFKNVFHCEECKGRITWEIQKGHWYGHCNHYKNCQQKEWVKQENIDLQVMENIEHLSSKHNEAIENMLTWVQEALKESHGEEIEFRQKATGELERRYQVATQRLDKIYDDKIDGKISEDFYQKKYQQYKIEQEEVLDGLNKHKNANLKYYDMGSTFLQMAKEARRIYLNRSTIEMVDDKKQLLSLLFSNPIINGKKVEISYQKAFKMVFERVSQMLGENTDENTTFEPLKKPVDKEKSRAFGSAHPIWLDGWDSNPRPIGYTSSTIFIAAWTISSPSPISDHVGIVRVRSASPASNMFEQGTPRRDSL</sequence>
<evidence type="ECO:0000256" key="1">
    <source>
        <dbReference type="ARBA" id="ARBA00023125"/>
    </source>
</evidence>
<proteinExistence type="predicted"/>
<dbReference type="InterPro" id="IPR006119">
    <property type="entry name" value="Resolv_N"/>
</dbReference>
<dbReference type="Proteomes" id="UP000033867">
    <property type="component" value="Unassembled WGS sequence"/>
</dbReference>
<protein>
    <submittedName>
        <fullName evidence="4">Resolvase</fullName>
    </submittedName>
</protein>
<feature type="domain" description="Recombinase" evidence="3">
    <location>
        <begin position="96"/>
        <end position="205"/>
    </location>
</feature>
<evidence type="ECO:0000259" key="3">
    <source>
        <dbReference type="PROSITE" id="PS51737"/>
    </source>
</evidence>
<dbReference type="InterPro" id="IPR036162">
    <property type="entry name" value="Resolvase-like_N_sf"/>
</dbReference>
<dbReference type="GO" id="GO:0000150">
    <property type="term" value="F:DNA strand exchange activity"/>
    <property type="evidence" value="ECO:0007669"/>
    <property type="project" value="InterPro"/>
</dbReference>
<dbReference type="InterPro" id="IPR011109">
    <property type="entry name" value="DNA_bind_recombinase_dom"/>
</dbReference>